<dbReference type="PROSITE" id="PS00018">
    <property type="entry name" value="EF_HAND_1"/>
    <property type="match status" value="1"/>
</dbReference>
<feature type="signal peptide" evidence="1">
    <location>
        <begin position="1"/>
        <end position="21"/>
    </location>
</feature>
<keyword evidence="1" id="KW-0732">Signal</keyword>
<dbReference type="InterPro" id="IPR018247">
    <property type="entry name" value="EF_Hand_1_Ca_BS"/>
</dbReference>
<comment type="caution">
    <text evidence="2">The sequence shown here is derived from an EMBL/GenBank/DDBJ whole genome shotgun (WGS) entry which is preliminary data.</text>
</comment>
<gene>
    <name evidence="2" type="ORF">IX84_20905</name>
</gene>
<reference evidence="2 3" key="1">
    <citation type="journal article" date="2014" name="Int. J. Syst. Evol. Microbiol.">
        <title>Phaeodactylibacter xiamenensis gen. nov., sp. nov., a member of the family Saprospiraceae isolated from the marine alga Phaeodactylum tricornutum.</title>
        <authorList>
            <person name="Chen Z.Jr."/>
            <person name="Lei X."/>
            <person name="Lai Q."/>
            <person name="Li Y."/>
            <person name="Zhang B."/>
            <person name="Zhang J."/>
            <person name="Zhang H."/>
            <person name="Yang L."/>
            <person name="Zheng W."/>
            <person name="Tian Y."/>
            <person name="Yu Z."/>
            <person name="Xu H.Jr."/>
            <person name="Zheng T."/>
        </authorList>
    </citation>
    <scope>NUCLEOTIDE SEQUENCE [LARGE SCALE GENOMIC DNA]</scope>
    <source>
        <strain evidence="2 3">KD52</strain>
    </source>
</reference>
<evidence type="ECO:0000313" key="2">
    <source>
        <dbReference type="EMBL" id="KGE86495.1"/>
    </source>
</evidence>
<dbReference type="OrthoDB" id="1492100at2"/>
<dbReference type="Gene3D" id="2.60.40.680">
    <property type="match status" value="1"/>
</dbReference>
<dbReference type="EMBL" id="JPOS01000078">
    <property type="protein sequence ID" value="KGE86495.1"/>
    <property type="molecule type" value="Genomic_DNA"/>
</dbReference>
<proteinExistence type="predicted"/>
<accession>A0A098S2Y4</accession>
<dbReference type="RefSeq" id="WP_044224870.1">
    <property type="nucleotide sequence ID" value="NZ_JBKAGJ010000025.1"/>
</dbReference>
<keyword evidence="3" id="KW-1185">Reference proteome</keyword>
<dbReference type="Proteomes" id="UP000029736">
    <property type="component" value="Unassembled WGS sequence"/>
</dbReference>
<evidence type="ECO:0008006" key="4">
    <source>
        <dbReference type="Google" id="ProtNLM"/>
    </source>
</evidence>
<evidence type="ECO:0000256" key="1">
    <source>
        <dbReference type="SAM" id="SignalP"/>
    </source>
</evidence>
<name>A0A098S2Y4_9BACT</name>
<feature type="chain" id="PRO_5001947787" description="Secretion system C-terminal sorting domain-containing protein" evidence="1">
    <location>
        <begin position="22"/>
        <end position="368"/>
    </location>
</feature>
<dbReference type="AlphaFoldDB" id="A0A098S2Y4"/>
<sequence>MKYQVPLIALFFATYFSTLTAQEMWPGDANNNGVVNAVDVLYIGIAYGAEGPERDDATTNWEAQPFELWGQTFADGTDYGYADADGDGEIEDDDITNALIPNFGLSQPSTTADGYANAAPGIGAPEVTLTPSATLVEAGATINIGLSLGNLSQPLENFYGIALAMSYDTDLVEPTTGFEYDDLDNSWINADGAEIEDVFYKDELEGRSELALTRINQTTISGSGQVAEFSIIIEDIIVGLTVDTFRLRIDSVLLIDNNFKRIPMVPDTATIIIADDTTKLSSVRQLSDLPARIFPNPASGQCYLKLPHSLSFLKLVDAYGHVIWQAPPTLLEHTTAPRPIPLHGLPPGIYQVQGGNSSGVFSRKLIVQ</sequence>
<organism evidence="2 3">
    <name type="scientific">Phaeodactylibacter xiamenensis</name>
    <dbReference type="NCBI Taxonomy" id="1524460"/>
    <lineage>
        <taxon>Bacteria</taxon>
        <taxon>Pseudomonadati</taxon>
        <taxon>Bacteroidota</taxon>
        <taxon>Saprospiria</taxon>
        <taxon>Saprospirales</taxon>
        <taxon>Haliscomenobacteraceae</taxon>
        <taxon>Phaeodactylibacter</taxon>
    </lineage>
</organism>
<protein>
    <recommendedName>
        <fullName evidence="4">Secretion system C-terminal sorting domain-containing protein</fullName>
    </recommendedName>
</protein>
<evidence type="ECO:0000313" key="3">
    <source>
        <dbReference type="Proteomes" id="UP000029736"/>
    </source>
</evidence>